<comment type="caution">
    <text evidence="2">The sequence shown here is derived from an EMBL/GenBank/DDBJ whole genome shotgun (WGS) entry which is preliminary data.</text>
</comment>
<feature type="domain" description="Metallo-beta-lactamase" evidence="1">
    <location>
        <begin position="277"/>
        <end position="347"/>
    </location>
</feature>
<dbReference type="PANTHER" id="PTHR15032:SF4">
    <property type="entry name" value="N-ACYL-PHOSPHATIDYLETHANOLAMINE-HYDROLYZING PHOSPHOLIPASE D"/>
    <property type="match status" value="1"/>
</dbReference>
<dbReference type="GO" id="GO:0005737">
    <property type="term" value="C:cytoplasm"/>
    <property type="evidence" value="ECO:0007669"/>
    <property type="project" value="TreeGrafter"/>
</dbReference>
<organism evidence="2 3">
    <name type="scientific">Strigomonas culicis</name>
    <dbReference type="NCBI Taxonomy" id="28005"/>
    <lineage>
        <taxon>Eukaryota</taxon>
        <taxon>Discoba</taxon>
        <taxon>Euglenozoa</taxon>
        <taxon>Kinetoplastea</taxon>
        <taxon>Metakinetoplastina</taxon>
        <taxon>Trypanosomatida</taxon>
        <taxon>Trypanosomatidae</taxon>
        <taxon>Strigomonadinae</taxon>
        <taxon>Strigomonas</taxon>
    </lineage>
</organism>
<dbReference type="PANTHER" id="PTHR15032">
    <property type="entry name" value="N-ACYL-PHOSPHATIDYLETHANOLAMINE-HYDROLYZING PHOSPHOLIPASE D"/>
    <property type="match status" value="1"/>
</dbReference>
<dbReference type="Proteomes" id="UP000015354">
    <property type="component" value="Unassembled WGS sequence"/>
</dbReference>
<dbReference type="OrthoDB" id="332863at2759"/>
<protein>
    <submittedName>
        <fullName evidence="2">Metallo-beta-lactamase family protein</fullName>
    </submittedName>
</protein>
<name>S9UY51_9TRYP</name>
<evidence type="ECO:0000313" key="3">
    <source>
        <dbReference type="Proteomes" id="UP000015354"/>
    </source>
</evidence>
<dbReference type="InterPro" id="IPR001279">
    <property type="entry name" value="Metallo-B-lactamas"/>
</dbReference>
<keyword evidence="3" id="KW-1185">Reference proteome</keyword>
<evidence type="ECO:0000313" key="2">
    <source>
        <dbReference type="EMBL" id="EPY33768.1"/>
    </source>
</evidence>
<proteinExistence type="predicted"/>
<dbReference type="GO" id="GO:0008270">
    <property type="term" value="F:zinc ion binding"/>
    <property type="evidence" value="ECO:0007669"/>
    <property type="project" value="InterPro"/>
</dbReference>
<dbReference type="Gene3D" id="3.60.15.10">
    <property type="entry name" value="Ribonuclease Z/Hydroxyacylglutathione hydrolase-like"/>
    <property type="match status" value="1"/>
</dbReference>
<evidence type="ECO:0000259" key="1">
    <source>
        <dbReference type="Pfam" id="PF12706"/>
    </source>
</evidence>
<feature type="domain" description="Metallo-beta-lactamase" evidence="1">
    <location>
        <begin position="101"/>
        <end position="233"/>
    </location>
</feature>
<gene>
    <name evidence="2" type="ORF">STCU_01998</name>
</gene>
<dbReference type="SUPFAM" id="SSF56281">
    <property type="entry name" value="Metallo-hydrolase/oxidoreductase"/>
    <property type="match status" value="1"/>
</dbReference>
<dbReference type="EMBL" id="ATMH01001998">
    <property type="protein sequence ID" value="EPY33768.1"/>
    <property type="molecule type" value="Genomic_DNA"/>
</dbReference>
<dbReference type="GO" id="GO:0070290">
    <property type="term" value="F:N-acylphosphatidylethanolamine-specific phospholipase D activity"/>
    <property type="evidence" value="ECO:0007669"/>
    <property type="project" value="InterPro"/>
</dbReference>
<sequence>MQKLPYGSTWSNREADGKFFKNIGSVVVQRPDGCRQFKWIFKHFTQGVPAPKDGYKAFGEQWHQQLSAATAVEDLRLRDPKSDHVFWLGHASSLLCLASGTNIIFDPIFSHRASPFTFAGPARKFAAPTKIDELPNIDIVTISHDHFDHMDEASLRKIYKRFPDVQFVVPLGIDKLLEELKIPTASIHALDWWEERRVKDVVVGCAPAQHWGKRSLLDRNSHLWCGWVVGWGEAVDAGAATGSFSATSPTATSAAASDAAEDVNGVIPGEPTVDWSAAKTFYFTGDTSYNEEMFRLIHRRFPRIDMAALPIGAYAPRWFMSGAHIDPENVSKVFNILQVRRAYGVHWGTFELADEPLDEPPQVLQEAKKAEGIDNDAFVCIRTGGSLSF</sequence>
<accession>S9UY51</accession>
<dbReference type="PIRSF" id="PIRSF038896">
    <property type="entry name" value="NAPE-PLD"/>
    <property type="match status" value="1"/>
</dbReference>
<dbReference type="InterPro" id="IPR024884">
    <property type="entry name" value="NAPE-PLD"/>
</dbReference>
<dbReference type="AlphaFoldDB" id="S9UY51"/>
<reference evidence="2 3" key="1">
    <citation type="journal article" date="2013" name="PLoS ONE">
        <title>Predicting the Proteins of Angomonas deanei, Strigomonas culicis and Their Respective Endosymbionts Reveals New Aspects of the Trypanosomatidae Family.</title>
        <authorList>
            <person name="Motta M.C."/>
            <person name="Martins A.C."/>
            <person name="de Souza S.S."/>
            <person name="Catta-Preta C.M."/>
            <person name="Silva R."/>
            <person name="Klein C.C."/>
            <person name="de Almeida L.G."/>
            <person name="de Lima Cunha O."/>
            <person name="Ciapina L.P."/>
            <person name="Brocchi M."/>
            <person name="Colabardini A.C."/>
            <person name="de Araujo Lima B."/>
            <person name="Machado C.R."/>
            <person name="de Almeida Soares C.M."/>
            <person name="Probst C.M."/>
            <person name="de Menezes C.B."/>
            <person name="Thompson C.E."/>
            <person name="Bartholomeu D.C."/>
            <person name="Gradia D.F."/>
            <person name="Pavoni D.P."/>
            <person name="Grisard E.C."/>
            <person name="Fantinatti-Garboggini F."/>
            <person name="Marchini F.K."/>
            <person name="Rodrigues-Luiz G.F."/>
            <person name="Wagner G."/>
            <person name="Goldman G.H."/>
            <person name="Fietto J.L."/>
            <person name="Elias M.C."/>
            <person name="Goldman M.H."/>
            <person name="Sagot M.F."/>
            <person name="Pereira M."/>
            <person name="Stoco P.H."/>
            <person name="de Mendonca-Neto R.P."/>
            <person name="Teixeira S.M."/>
            <person name="Maciel T.E."/>
            <person name="de Oliveira Mendes T.A."/>
            <person name="Urmenyi T.P."/>
            <person name="de Souza W."/>
            <person name="Schenkman S."/>
            <person name="de Vasconcelos A.T."/>
        </authorList>
    </citation>
    <scope>NUCLEOTIDE SEQUENCE [LARGE SCALE GENOMIC DNA]</scope>
</reference>
<dbReference type="Pfam" id="PF12706">
    <property type="entry name" value="Lactamase_B_2"/>
    <property type="match status" value="2"/>
</dbReference>
<dbReference type="InterPro" id="IPR036866">
    <property type="entry name" value="RibonucZ/Hydroxyglut_hydro"/>
</dbReference>